<name>A0A1H7G1P4_HALLR</name>
<protein>
    <submittedName>
        <fullName evidence="2">Redoxin</fullName>
    </submittedName>
</protein>
<dbReference type="Gene3D" id="3.40.30.10">
    <property type="entry name" value="Glutaredoxin"/>
    <property type="match status" value="1"/>
</dbReference>
<dbReference type="PROSITE" id="PS51352">
    <property type="entry name" value="THIOREDOXIN_2"/>
    <property type="match status" value="1"/>
</dbReference>
<dbReference type="AlphaFoldDB" id="A0A1H7G1P4"/>
<dbReference type="CDD" id="cd02966">
    <property type="entry name" value="TlpA_like_family"/>
    <property type="match status" value="1"/>
</dbReference>
<organism evidence="2 3">
    <name type="scientific">Haloferax larsenii</name>
    <dbReference type="NCBI Taxonomy" id="302484"/>
    <lineage>
        <taxon>Archaea</taxon>
        <taxon>Methanobacteriati</taxon>
        <taxon>Methanobacteriota</taxon>
        <taxon>Stenosarchaea group</taxon>
        <taxon>Halobacteria</taxon>
        <taxon>Halobacteriales</taxon>
        <taxon>Haloferacaceae</taxon>
        <taxon>Haloferax</taxon>
    </lineage>
</organism>
<accession>A0A1H7G1P4</accession>
<dbReference type="PANTHER" id="PTHR42852">
    <property type="entry name" value="THIOL:DISULFIDE INTERCHANGE PROTEIN DSBE"/>
    <property type="match status" value="1"/>
</dbReference>
<reference evidence="2 3" key="1">
    <citation type="submission" date="2016-10" db="EMBL/GenBank/DDBJ databases">
        <authorList>
            <person name="de Groot N.N."/>
        </authorList>
    </citation>
    <scope>NUCLEOTIDE SEQUENCE [LARGE SCALE GENOMIC DNA]</scope>
    <source>
        <strain evidence="2 3">CDM_5</strain>
    </source>
</reference>
<dbReference type="InterPro" id="IPR013740">
    <property type="entry name" value="Redoxin"/>
</dbReference>
<dbReference type="GO" id="GO:0016491">
    <property type="term" value="F:oxidoreductase activity"/>
    <property type="evidence" value="ECO:0007669"/>
    <property type="project" value="InterPro"/>
</dbReference>
<dbReference type="InterPro" id="IPR036249">
    <property type="entry name" value="Thioredoxin-like_sf"/>
</dbReference>
<evidence type="ECO:0000313" key="2">
    <source>
        <dbReference type="EMBL" id="SEK30380.1"/>
    </source>
</evidence>
<dbReference type="Pfam" id="PF08534">
    <property type="entry name" value="Redoxin"/>
    <property type="match status" value="1"/>
</dbReference>
<gene>
    <name evidence="2" type="ORF">SAMN04488691_101144</name>
</gene>
<dbReference type="Proteomes" id="UP000183894">
    <property type="component" value="Unassembled WGS sequence"/>
</dbReference>
<evidence type="ECO:0000259" key="1">
    <source>
        <dbReference type="PROSITE" id="PS51352"/>
    </source>
</evidence>
<proteinExistence type="predicted"/>
<dbReference type="InterPro" id="IPR050553">
    <property type="entry name" value="Thioredoxin_ResA/DsbE_sf"/>
</dbReference>
<evidence type="ECO:0000313" key="3">
    <source>
        <dbReference type="Proteomes" id="UP000183894"/>
    </source>
</evidence>
<feature type="domain" description="Thioredoxin" evidence="1">
    <location>
        <begin position="35"/>
        <end position="176"/>
    </location>
</feature>
<dbReference type="RefSeq" id="WP_074791212.1">
    <property type="nucleotide sequence ID" value="NZ_FOAD01000001.1"/>
</dbReference>
<dbReference type="PANTHER" id="PTHR42852:SF17">
    <property type="entry name" value="THIOREDOXIN-LIKE PROTEIN HI_1115"/>
    <property type="match status" value="1"/>
</dbReference>
<dbReference type="SUPFAM" id="SSF52833">
    <property type="entry name" value="Thioredoxin-like"/>
    <property type="match status" value="1"/>
</dbReference>
<dbReference type="OrthoDB" id="115386at2157"/>
<dbReference type="InterPro" id="IPR013766">
    <property type="entry name" value="Thioredoxin_domain"/>
</dbReference>
<sequence>MRRRDLLAGLAGAATLGAGAYAVGGGNGFGDETEGVEPVALTAIEAPGSHGETLTVPERGRVTLVEFFATWCDVCAASMAPLGKASDRVGDDVQFVSVTNEPLGHAVTRAEIREWWVEHDGTWAVAPDEDLALTEALGASAVPMVVVLDADNVVTWSAKGKHSAETLVSRIDEARGGHDD</sequence>
<dbReference type="EMBL" id="FOAD01000001">
    <property type="protein sequence ID" value="SEK30380.1"/>
    <property type="molecule type" value="Genomic_DNA"/>
</dbReference>